<name>A0A0R1M3Q9_9LACO</name>
<feature type="transmembrane region" description="Helical" evidence="7">
    <location>
        <begin position="9"/>
        <end position="29"/>
    </location>
</feature>
<dbReference type="AlphaFoldDB" id="A0A0R1M3Q9"/>
<keyword evidence="7" id="KW-0812">Transmembrane</keyword>
<dbReference type="GO" id="GO:0005576">
    <property type="term" value="C:extracellular region"/>
    <property type="evidence" value="ECO:0007669"/>
    <property type="project" value="TreeGrafter"/>
</dbReference>
<dbReference type="InterPro" id="IPR038063">
    <property type="entry name" value="Transpep_catalytic_dom"/>
</dbReference>
<dbReference type="InterPro" id="IPR005490">
    <property type="entry name" value="LD_TPept_cat_dom"/>
</dbReference>
<gene>
    <name evidence="9" type="ORF">FC81_GL000572</name>
</gene>
<keyword evidence="4 6" id="KW-0573">Peptidoglycan synthesis</keyword>
<dbReference type="GO" id="GO:0016740">
    <property type="term" value="F:transferase activity"/>
    <property type="evidence" value="ECO:0007669"/>
    <property type="project" value="UniProtKB-KW"/>
</dbReference>
<dbReference type="Gene3D" id="2.40.440.10">
    <property type="entry name" value="L,D-transpeptidase catalytic domain-like"/>
    <property type="match status" value="1"/>
</dbReference>
<dbReference type="Proteomes" id="UP000051621">
    <property type="component" value="Unassembled WGS sequence"/>
</dbReference>
<dbReference type="PROSITE" id="PS52029">
    <property type="entry name" value="LD_TPASE"/>
    <property type="match status" value="1"/>
</dbReference>
<keyword evidence="7" id="KW-1133">Transmembrane helix</keyword>
<organism evidence="9 10">
    <name type="scientific">Liquorilactobacillus capillatus DSM 19910</name>
    <dbReference type="NCBI Taxonomy" id="1423731"/>
    <lineage>
        <taxon>Bacteria</taxon>
        <taxon>Bacillati</taxon>
        <taxon>Bacillota</taxon>
        <taxon>Bacilli</taxon>
        <taxon>Lactobacillales</taxon>
        <taxon>Lactobacillaceae</taxon>
        <taxon>Liquorilactobacillus</taxon>
    </lineage>
</organism>
<evidence type="ECO:0000256" key="5">
    <source>
        <dbReference type="ARBA" id="ARBA00023316"/>
    </source>
</evidence>
<dbReference type="PATRIC" id="fig|1423731.3.peg.587"/>
<evidence type="ECO:0000256" key="2">
    <source>
        <dbReference type="ARBA" id="ARBA00022679"/>
    </source>
</evidence>
<evidence type="ECO:0000256" key="3">
    <source>
        <dbReference type="ARBA" id="ARBA00022960"/>
    </source>
</evidence>
<keyword evidence="5 6" id="KW-0961">Cell wall biogenesis/degradation</keyword>
<dbReference type="GO" id="GO:0018104">
    <property type="term" value="P:peptidoglycan-protein cross-linking"/>
    <property type="evidence" value="ECO:0007669"/>
    <property type="project" value="TreeGrafter"/>
</dbReference>
<dbReference type="RefSeq" id="WP_235804617.1">
    <property type="nucleotide sequence ID" value="NZ_AZEF01000010.1"/>
</dbReference>
<dbReference type="PANTHER" id="PTHR30582:SF33">
    <property type="entry name" value="EXPORTED PROTEIN"/>
    <property type="match status" value="1"/>
</dbReference>
<dbReference type="InterPro" id="IPR050979">
    <property type="entry name" value="LD-transpeptidase"/>
</dbReference>
<feature type="active site" description="Proton donor/acceptor" evidence="6">
    <location>
        <position position="421"/>
    </location>
</feature>
<keyword evidence="3 6" id="KW-0133">Cell shape</keyword>
<comment type="caution">
    <text evidence="9">The sequence shown here is derived from an EMBL/GenBank/DDBJ whole genome shotgun (WGS) entry which is preliminary data.</text>
</comment>
<reference evidence="9 10" key="1">
    <citation type="journal article" date="2015" name="Genome Announc.">
        <title>Expanding the biotechnology potential of lactobacilli through comparative genomics of 213 strains and associated genera.</title>
        <authorList>
            <person name="Sun Z."/>
            <person name="Harris H.M."/>
            <person name="McCann A."/>
            <person name="Guo C."/>
            <person name="Argimon S."/>
            <person name="Zhang W."/>
            <person name="Yang X."/>
            <person name="Jeffery I.B."/>
            <person name="Cooney J.C."/>
            <person name="Kagawa T.F."/>
            <person name="Liu W."/>
            <person name="Song Y."/>
            <person name="Salvetti E."/>
            <person name="Wrobel A."/>
            <person name="Rasinkangas P."/>
            <person name="Parkhill J."/>
            <person name="Rea M.C."/>
            <person name="O'Sullivan O."/>
            <person name="Ritari J."/>
            <person name="Douillard F.P."/>
            <person name="Paul Ross R."/>
            <person name="Yang R."/>
            <person name="Briner A.E."/>
            <person name="Felis G.E."/>
            <person name="de Vos W.M."/>
            <person name="Barrangou R."/>
            <person name="Klaenhammer T.R."/>
            <person name="Caufield P.W."/>
            <person name="Cui Y."/>
            <person name="Zhang H."/>
            <person name="O'Toole P.W."/>
        </authorList>
    </citation>
    <scope>NUCLEOTIDE SEQUENCE [LARGE SCALE GENOMIC DNA]</scope>
    <source>
        <strain evidence="9 10">DSM 19910</strain>
    </source>
</reference>
<feature type="active site" description="Nucleophile" evidence="6">
    <location>
        <position position="442"/>
    </location>
</feature>
<evidence type="ECO:0000313" key="10">
    <source>
        <dbReference type="Proteomes" id="UP000051621"/>
    </source>
</evidence>
<dbReference type="GO" id="GO:0071555">
    <property type="term" value="P:cell wall organization"/>
    <property type="evidence" value="ECO:0007669"/>
    <property type="project" value="UniProtKB-UniRule"/>
</dbReference>
<feature type="domain" description="L,D-TPase catalytic" evidence="8">
    <location>
        <begin position="341"/>
        <end position="466"/>
    </location>
</feature>
<protein>
    <submittedName>
        <fullName evidence="9">ErfK YbiS YcfS YnhG family protein</fullName>
    </submittedName>
</protein>
<keyword evidence="2" id="KW-0808">Transferase</keyword>
<evidence type="ECO:0000256" key="1">
    <source>
        <dbReference type="ARBA" id="ARBA00004752"/>
    </source>
</evidence>
<accession>A0A0R1M3Q9</accession>
<dbReference type="InterPro" id="IPR038054">
    <property type="entry name" value="LD_TPept-like_central_sf"/>
</dbReference>
<dbReference type="SUPFAM" id="SSF141523">
    <property type="entry name" value="L,D-transpeptidase catalytic domain-like"/>
    <property type="match status" value="1"/>
</dbReference>
<evidence type="ECO:0000256" key="7">
    <source>
        <dbReference type="SAM" id="Phobius"/>
    </source>
</evidence>
<evidence type="ECO:0000256" key="6">
    <source>
        <dbReference type="PROSITE-ProRule" id="PRU01373"/>
    </source>
</evidence>
<proteinExistence type="predicted"/>
<dbReference type="GO" id="GO:0008360">
    <property type="term" value="P:regulation of cell shape"/>
    <property type="evidence" value="ECO:0007669"/>
    <property type="project" value="UniProtKB-UniRule"/>
</dbReference>
<evidence type="ECO:0000256" key="4">
    <source>
        <dbReference type="ARBA" id="ARBA00022984"/>
    </source>
</evidence>
<dbReference type="Pfam" id="PF03734">
    <property type="entry name" value="YkuD"/>
    <property type="match status" value="1"/>
</dbReference>
<keyword evidence="10" id="KW-1185">Reference proteome</keyword>
<evidence type="ECO:0000313" key="9">
    <source>
        <dbReference type="EMBL" id="KRL02685.1"/>
    </source>
</evidence>
<dbReference type="STRING" id="1423731.FC81_GL000572"/>
<evidence type="ECO:0000259" key="8">
    <source>
        <dbReference type="PROSITE" id="PS52029"/>
    </source>
</evidence>
<dbReference type="EMBL" id="AZEF01000010">
    <property type="protein sequence ID" value="KRL02685.1"/>
    <property type="molecule type" value="Genomic_DNA"/>
</dbReference>
<dbReference type="Gene3D" id="3.10.20.800">
    <property type="match status" value="1"/>
</dbReference>
<dbReference type="GO" id="GO:0071972">
    <property type="term" value="F:peptidoglycan L,D-transpeptidase activity"/>
    <property type="evidence" value="ECO:0007669"/>
    <property type="project" value="TreeGrafter"/>
</dbReference>
<sequence>MIKIKHKKLLILLAIGILGIIVGSSYTYYRMTHFNQNVKINGVNVGGLNRTQALKKLKGENVRNDVYLDGKLFYRGEKTNSGFLSQDQPKVQKLLKQQWTFWPSSKKVSYRAIPSKMGHYRQEKVRQAVAERLEAENGKRKKAVDAKAILKYGKTEITKAQKGKQYDVPVILKSFDKQKYEQDVYLKGKIKQPLSASSATVKNEVSKLKNLATKKIEYKVQNTKYDFSAKQVLNEVTYENDNYRIDRTGISKKIDEINKKQATLGKAINFKTHDGKNVNIASGGTYGWAIKNSEATARISNLFMKNEQVGQLDAKPDIYGTGYLTYGTGYDHVDNSGIGNTYAEVSIADQHVWLYKDGKEVASTNVVTGKASTQEDTPKGLWYIMYKQSPSTLKGTESGSGEYSVKVSYWAQFTDSGCGFHDASWRKNWASDAYLNDGSGGCVNTPVAQMPNIYNNLEQAEAVVVY</sequence>
<dbReference type="SUPFAM" id="SSF143985">
    <property type="entry name" value="L,D-transpeptidase pre-catalytic domain-like"/>
    <property type="match status" value="1"/>
</dbReference>
<dbReference type="UniPathway" id="UPA00219"/>
<comment type="pathway">
    <text evidence="1 6">Cell wall biogenesis; peptidoglycan biosynthesis.</text>
</comment>
<keyword evidence="7" id="KW-0472">Membrane</keyword>
<dbReference type="PANTHER" id="PTHR30582">
    <property type="entry name" value="L,D-TRANSPEPTIDASE"/>
    <property type="match status" value="1"/>
</dbReference>
<dbReference type="CDD" id="cd16913">
    <property type="entry name" value="YkuD_like"/>
    <property type="match status" value="1"/>
</dbReference>